<dbReference type="Gene3D" id="1.10.357.10">
    <property type="entry name" value="Tetracycline Repressor, domain 2"/>
    <property type="match status" value="1"/>
</dbReference>
<reference evidence="8 9" key="1">
    <citation type="submission" date="2012-01" db="EMBL/GenBank/DDBJ databases">
        <title>Improved High-Quality Draft sequence of Saccharomonospora xinjiangensis XJ-54.</title>
        <authorList>
            <consortium name="US DOE Joint Genome Institute"/>
            <person name="Lucas S."/>
            <person name="Han J."/>
            <person name="Lapidus A."/>
            <person name="Cheng J.-F."/>
            <person name="Goodwin L."/>
            <person name="Pitluck S."/>
            <person name="Peters L."/>
            <person name="Mikhailova N."/>
            <person name="Teshima H."/>
            <person name="Detter J.C."/>
            <person name="Han C."/>
            <person name="Tapia R."/>
            <person name="Land M."/>
            <person name="Hauser L."/>
            <person name="Kyrpides N."/>
            <person name="Ivanova N."/>
            <person name="Pagani I."/>
            <person name="Brambilla E.-M."/>
            <person name="Klenk H.-P."/>
            <person name="Woyke T."/>
        </authorList>
    </citation>
    <scope>NUCLEOTIDE SEQUENCE [LARGE SCALE GENOMIC DNA]</scope>
    <source>
        <strain evidence="8 9">XJ-54</strain>
    </source>
</reference>
<feature type="region of interest" description="Disordered" evidence="6">
    <location>
        <begin position="203"/>
        <end position="240"/>
    </location>
</feature>
<evidence type="ECO:0000313" key="8">
    <source>
        <dbReference type="EMBL" id="EID55493.1"/>
    </source>
</evidence>
<feature type="DNA-binding region" description="H-T-H motif" evidence="5">
    <location>
        <begin position="31"/>
        <end position="50"/>
    </location>
</feature>
<evidence type="ECO:0000256" key="5">
    <source>
        <dbReference type="PROSITE-ProRule" id="PRU00335"/>
    </source>
</evidence>
<dbReference type="EMBL" id="JH636049">
    <property type="protein sequence ID" value="EID55493.1"/>
    <property type="molecule type" value="Genomic_DNA"/>
</dbReference>
<dbReference type="GO" id="GO:0000976">
    <property type="term" value="F:transcription cis-regulatory region binding"/>
    <property type="evidence" value="ECO:0007669"/>
    <property type="project" value="TreeGrafter"/>
</dbReference>
<dbReference type="PROSITE" id="PS50977">
    <property type="entry name" value="HTH_TETR_2"/>
    <property type="match status" value="1"/>
</dbReference>
<name>I0V5U0_9PSEU</name>
<dbReference type="InterPro" id="IPR050109">
    <property type="entry name" value="HTH-type_TetR-like_transc_reg"/>
</dbReference>
<sequence>MPRRVDHGERRKQIIDALLRVVGRDGLTSVTMRAVAAEAGMSLRLVQYYFDTKALLLHAALRHLERRSHDRWTARLAALPSLPSARDRVEHFLLEALPTDEESRVFHLVWTSYAVLAMTDPELARLPFVAGPDRVERQLAEMLRVAESRGELAADSIPETEAARLVTLGHGLGTSVLVGQRSAEDATAVLRYHLDRVLPMPVREASPTSLSSPTEATDDETHATKPGTGTNPDPKARAAR</sequence>
<evidence type="ECO:0000256" key="2">
    <source>
        <dbReference type="ARBA" id="ARBA00023015"/>
    </source>
</evidence>
<keyword evidence="1" id="KW-0678">Repressor</keyword>
<evidence type="ECO:0000256" key="1">
    <source>
        <dbReference type="ARBA" id="ARBA00022491"/>
    </source>
</evidence>
<dbReference type="InterPro" id="IPR039538">
    <property type="entry name" value="BetI_C"/>
</dbReference>
<dbReference type="InterPro" id="IPR009057">
    <property type="entry name" value="Homeodomain-like_sf"/>
</dbReference>
<dbReference type="HOGENOM" id="CLU_069356_15_10_11"/>
<dbReference type="OrthoDB" id="9816296at2"/>
<keyword evidence="3 5" id="KW-0238">DNA-binding</keyword>
<dbReference type="AlphaFoldDB" id="I0V5U0"/>
<accession>I0V5U0</accession>
<evidence type="ECO:0000256" key="3">
    <source>
        <dbReference type="ARBA" id="ARBA00023125"/>
    </source>
</evidence>
<dbReference type="STRING" id="882086.SacxiDRAFT_3288"/>
<dbReference type="Proteomes" id="UP000004691">
    <property type="component" value="Unassembled WGS sequence"/>
</dbReference>
<dbReference type="SUPFAM" id="SSF48498">
    <property type="entry name" value="Tetracyclin repressor-like, C-terminal domain"/>
    <property type="match status" value="1"/>
</dbReference>
<evidence type="ECO:0000256" key="4">
    <source>
        <dbReference type="ARBA" id="ARBA00023163"/>
    </source>
</evidence>
<evidence type="ECO:0000259" key="7">
    <source>
        <dbReference type="PROSITE" id="PS50977"/>
    </source>
</evidence>
<dbReference type="InterPro" id="IPR036271">
    <property type="entry name" value="Tet_transcr_reg_TetR-rel_C_sf"/>
</dbReference>
<dbReference type="GO" id="GO:0003700">
    <property type="term" value="F:DNA-binding transcription factor activity"/>
    <property type="evidence" value="ECO:0007669"/>
    <property type="project" value="TreeGrafter"/>
</dbReference>
<dbReference type="InterPro" id="IPR001647">
    <property type="entry name" value="HTH_TetR"/>
</dbReference>
<gene>
    <name evidence="8" type="ORF">SacxiDRAFT_3288</name>
</gene>
<evidence type="ECO:0000313" key="9">
    <source>
        <dbReference type="Proteomes" id="UP000004691"/>
    </source>
</evidence>
<keyword evidence="9" id="KW-1185">Reference proteome</keyword>
<dbReference type="PANTHER" id="PTHR30055:SF234">
    <property type="entry name" value="HTH-TYPE TRANSCRIPTIONAL REGULATOR BETI"/>
    <property type="match status" value="1"/>
</dbReference>
<feature type="compositionally biased region" description="Polar residues" evidence="6">
    <location>
        <begin position="206"/>
        <end position="215"/>
    </location>
</feature>
<dbReference type="Pfam" id="PF13977">
    <property type="entry name" value="TetR_C_6"/>
    <property type="match status" value="1"/>
</dbReference>
<protein>
    <recommendedName>
        <fullName evidence="7">HTH tetR-type domain-containing protein</fullName>
    </recommendedName>
</protein>
<dbReference type="PANTHER" id="PTHR30055">
    <property type="entry name" value="HTH-TYPE TRANSCRIPTIONAL REGULATOR RUTR"/>
    <property type="match status" value="1"/>
</dbReference>
<feature type="domain" description="HTH tetR-type" evidence="7">
    <location>
        <begin position="8"/>
        <end position="68"/>
    </location>
</feature>
<evidence type="ECO:0000256" key="6">
    <source>
        <dbReference type="SAM" id="MobiDB-lite"/>
    </source>
</evidence>
<proteinExistence type="predicted"/>
<organism evidence="8 9">
    <name type="scientific">Saccharomonospora xinjiangensis XJ-54</name>
    <dbReference type="NCBI Taxonomy" id="882086"/>
    <lineage>
        <taxon>Bacteria</taxon>
        <taxon>Bacillati</taxon>
        <taxon>Actinomycetota</taxon>
        <taxon>Actinomycetes</taxon>
        <taxon>Pseudonocardiales</taxon>
        <taxon>Pseudonocardiaceae</taxon>
        <taxon>Saccharomonospora</taxon>
    </lineage>
</organism>
<keyword evidence="4" id="KW-0804">Transcription</keyword>
<dbReference type="RefSeq" id="WP_006239666.1">
    <property type="nucleotide sequence ID" value="NZ_JH636049.1"/>
</dbReference>
<keyword evidence="2" id="KW-0805">Transcription regulation</keyword>
<dbReference type="eggNOG" id="COG1309">
    <property type="taxonomic scope" value="Bacteria"/>
</dbReference>
<dbReference type="Pfam" id="PF00440">
    <property type="entry name" value="TetR_N"/>
    <property type="match status" value="1"/>
</dbReference>
<dbReference type="SUPFAM" id="SSF46689">
    <property type="entry name" value="Homeodomain-like"/>
    <property type="match status" value="1"/>
</dbReference>